<evidence type="ECO:0000256" key="1">
    <source>
        <dbReference type="SAM" id="SignalP"/>
    </source>
</evidence>
<gene>
    <name evidence="2" type="ORF">FOZ60_010303</name>
</gene>
<dbReference type="OrthoDB" id="10273119at2759"/>
<proteinExistence type="predicted"/>
<comment type="caution">
    <text evidence="2">The sequence shown here is derived from an EMBL/GenBank/DDBJ whole genome shotgun (WGS) entry which is preliminary data.</text>
</comment>
<reference evidence="2 3" key="1">
    <citation type="submission" date="2020-04" db="EMBL/GenBank/DDBJ databases">
        <title>Perkinsus olseni comparative genomics.</title>
        <authorList>
            <person name="Bogema D.R."/>
        </authorList>
    </citation>
    <scope>NUCLEOTIDE SEQUENCE [LARGE SCALE GENOMIC DNA]</scope>
    <source>
        <strain evidence="2">00978-12</strain>
    </source>
</reference>
<evidence type="ECO:0000313" key="2">
    <source>
        <dbReference type="EMBL" id="KAF4682599.1"/>
    </source>
</evidence>
<feature type="signal peptide" evidence="1">
    <location>
        <begin position="1"/>
        <end position="22"/>
    </location>
</feature>
<protein>
    <submittedName>
        <fullName evidence="2">Uncharacterized protein</fullName>
    </submittedName>
</protein>
<dbReference type="Proteomes" id="UP000541610">
    <property type="component" value="Unassembled WGS sequence"/>
</dbReference>
<keyword evidence="1" id="KW-0732">Signal</keyword>
<feature type="chain" id="PRO_5029531940" evidence="1">
    <location>
        <begin position="23"/>
        <end position="128"/>
    </location>
</feature>
<dbReference type="EMBL" id="JABANP010000419">
    <property type="protein sequence ID" value="KAF4682599.1"/>
    <property type="molecule type" value="Genomic_DNA"/>
</dbReference>
<organism evidence="2 3">
    <name type="scientific">Perkinsus olseni</name>
    <name type="common">Perkinsus atlanticus</name>
    <dbReference type="NCBI Taxonomy" id="32597"/>
    <lineage>
        <taxon>Eukaryota</taxon>
        <taxon>Sar</taxon>
        <taxon>Alveolata</taxon>
        <taxon>Perkinsozoa</taxon>
        <taxon>Perkinsea</taxon>
        <taxon>Perkinsida</taxon>
        <taxon>Perkinsidae</taxon>
        <taxon>Perkinsus</taxon>
    </lineage>
</organism>
<name>A0A7J6NFK3_PEROL</name>
<evidence type="ECO:0000313" key="3">
    <source>
        <dbReference type="Proteomes" id="UP000541610"/>
    </source>
</evidence>
<dbReference type="AlphaFoldDB" id="A0A7J6NFK3"/>
<sequence>MWFPTGILMYVTSVGLLIPTRAETSVDWDSLQAQLDSSDNDYKLRAAQLPIWWTIPEDHRTELNFVKLSVWWEKVLGDLGIESTVQECPWNSTTSPTAEVVSEAGAEHIKDMKTWGLIIAFIMMSILA</sequence>
<accession>A0A7J6NFK3</accession>